<dbReference type="InterPro" id="IPR025102">
    <property type="entry name" value="DUF4026_N"/>
</dbReference>
<dbReference type="Pfam" id="PF13218">
    <property type="entry name" value="DUF4026_N"/>
    <property type="match status" value="1"/>
</dbReference>
<evidence type="ECO:0000313" key="4">
    <source>
        <dbReference type="EMBL" id="PEG32017.1"/>
    </source>
</evidence>
<name>A0A2A7MKH6_9CLOT</name>
<evidence type="ECO:0000313" key="5">
    <source>
        <dbReference type="Proteomes" id="UP000220840"/>
    </source>
</evidence>
<evidence type="ECO:0000259" key="1">
    <source>
        <dbReference type="Pfam" id="PF10077"/>
    </source>
</evidence>
<feature type="domain" description="DUF2314" evidence="1">
    <location>
        <begin position="322"/>
        <end position="409"/>
    </location>
</feature>
<keyword evidence="5" id="KW-1185">Reference proteome</keyword>
<dbReference type="Pfam" id="PF22789">
    <property type="entry name" value="DUF4026_C"/>
    <property type="match status" value="1"/>
</dbReference>
<dbReference type="AlphaFoldDB" id="A0A2A7MKH6"/>
<dbReference type="OrthoDB" id="1846902at2"/>
<dbReference type="STRING" id="137838.GCA_001458595_03482"/>
<dbReference type="InterPro" id="IPR053886">
    <property type="entry name" value="DUF4026_middle"/>
</dbReference>
<evidence type="ECO:0000259" key="2">
    <source>
        <dbReference type="Pfam" id="PF13218"/>
    </source>
</evidence>
<dbReference type="EMBL" id="PDCJ01000001">
    <property type="protein sequence ID" value="PEG32017.1"/>
    <property type="molecule type" value="Genomic_DNA"/>
</dbReference>
<reference evidence="4 5" key="1">
    <citation type="submission" date="2017-10" db="EMBL/GenBank/DDBJ databases">
        <title>Effective Description of Clostridium neonatale sp. nov. linked to necrotizing enterocolitis in neonates and a clarification of species assignable to the genus Clostridium (Prazmowski 1880) emend. Lawson and Rainey 2016.</title>
        <authorList>
            <person name="Bernard K."/>
            <person name="Burdz T."/>
            <person name="Wiebe D."/>
            <person name="Balcewich B."/>
            <person name="Alfa M."/>
            <person name="Bernier A.-M."/>
        </authorList>
    </citation>
    <scope>NUCLEOTIDE SEQUENCE [LARGE SCALE GENOMIC DNA]</scope>
    <source>
        <strain evidence="4 5">LCDC99A005</strain>
    </source>
</reference>
<feature type="domain" description="DUF4026" evidence="3">
    <location>
        <begin position="169"/>
        <end position="279"/>
    </location>
</feature>
<gene>
    <name evidence="4" type="ORF">CQ394_10030</name>
</gene>
<feature type="domain" description="DUF4026" evidence="2">
    <location>
        <begin position="20"/>
        <end position="161"/>
    </location>
</feature>
<dbReference type="InterPro" id="IPR018756">
    <property type="entry name" value="DUF2314"/>
</dbReference>
<dbReference type="Proteomes" id="UP000220840">
    <property type="component" value="Unassembled WGS sequence"/>
</dbReference>
<dbReference type="GeneID" id="68878477"/>
<dbReference type="Pfam" id="PF10077">
    <property type="entry name" value="DUF2314"/>
    <property type="match status" value="1"/>
</dbReference>
<accession>A0A2A7MKH6</accession>
<proteinExistence type="predicted"/>
<protein>
    <submittedName>
        <fullName evidence="4">DUF4026 domain-containing protein</fullName>
    </submittedName>
</protein>
<evidence type="ECO:0000259" key="3">
    <source>
        <dbReference type="Pfam" id="PF22789"/>
    </source>
</evidence>
<comment type="caution">
    <text evidence="4">The sequence shown here is derived from an EMBL/GenBank/DDBJ whole genome shotgun (WGS) entry which is preliminary data.</text>
</comment>
<organism evidence="4 5">
    <name type="scientific">Clostridium neonatale</name>
    <dbReference type="NCBI Taxonomy" id="137838"/>
    <lineage>
        <taxon>Bacteria</taxon>
        <taxon>Bacillati</taxon>
        <taxon>Bacillota</taxon>
        <taxon>Clostridia</taxon>
        <taxon>Eubacteriales</taxon>
        <taxon>Clostridiaceae</taxon>
        <taxon>Clostridium</taxon>
    </lineage>
</organism>
<sequence length="425" mass="49571">MFGFKKKRELRNGVIEKTTSYMMAVPRNIEIIKNPNEVIERLKNSSLFVVQNVEFRQNIEAIIEYEEEAYKVEIIPETYELGPMYTINHHLSEENYNIITQSDSGLTVAMTFGEDILKSYHLQLKILYTIVPNMAGVIDFCVERVLSSIWVKLAVEASVPPSPDYIYTVQAVSGKNNDVWLHTHGLNRCGAIEVEVVNSDTENYKNHFYILQTLGKRIISDNTFIDEEDAFWIGRMNNGDDIVATWIDYNEALKMYKRDMVGGFNDRKEGHNENTGIVYLYLSEEDFKNKKYRHVSEVNEYISDNMLMMYTNEETLRMSVLAMERIEYFIEAIKNEQIEGLVKIGLEVDEEYKNDDDTFREHIWFHIKEIDGLKAQAILTQEPYYIKDLHAETEMEIDLNNLTDWILYTPNGEIAPDSVYLLEEV</sequence>
<dbReference type="RefSeq" id="WP_058296164.1">
    <property type="nucleotide sequence ID" value="NZ_CAKJVD010000030.1"/>
</dbReference>